<protein>
    <submittedName>
        <fullName evidence="2">Uncharacterized protein</fullName>
    </submittedName>
</protein>
<dbReference type="AlphaFoldDB" id="A0A9Q3BQW1"/>
<proteinExistence type="predicted"/>
<evidence type="ECO:0000256" key="1">
    <source>
        <dbReference type="SAM" id="Phobius"/>
    </source>
</evidence>
<dbReference type="EMBL" id="AVOT02002267">
    <property type="protein sequence ID" value="MBW0469759.1"/>
    <property type="molecule type" value="Genomic_DNA"/>
</dbReference>
<feature type="transmembrane region" description="Helical" evidence="1">
    <location>
        <begin position="93"/>
        <end position="110"/>
    </location>
</feature>
<keyword evidence="1" id="KW-1133">Transmembrane helix</keyword>
<feature type="transmembrane region" description="Helical" evidence="1">
    <location>
        <begin position="122"/>
        <end position="145"/>
    </location>
</feature>
<organism evidence="2 3">
    <name type="scientific">Austropuccinia psidii MF-1</name>
    <dbReference type="NCBI Taxonomy" id="1389203"/>
    <lineage>
        <taxon>Eukaryota</taxon>
        <taxon>Fungi</taxon>
        <taxon>Dikarya</taxon>
        <taxon>Basidiomycota</taxon>
        <taxon>Pucciniomycotina</taxon>
        <taxon>Pucciniomycetes</taxon>
        <taxon>Pucciniales</taxon>
        <taxon>Sphaerophragmiaceae</taxon>
        <taxon>Austropuccinia</taxon>
    </lineage>
</organism>
<dbReference type="Proteomes" id="UP000765509">
    <property type="component" value="Unassembled WGS sequence"/>
</dbReference>
<sequence length="212" mass="24139">MCDQARHHANRLRPDSFKYAKERWEKSHTPPDFKVGDLVLVLTPSLNSLKGQNKSNVSYAGPLMIRELHGTNGVQLECTGELMNTHPALPPDLILWPIGHVIIFMANWPFHHFYGQLAISSFLWPIGHVINFMANWSILVFYGLWATPPFTGQLWPQTSHMASGNILLSLANYPPHQPPGQYPLFWAWAAVRGLRPAGRRHRRGLKWPKKAI</sequence>
<keyword evidence="1" id="KW-0812">Transmembrane</keyword>
<gene>
    <name evidence="2" type="ORF">O181_009474</name>
</gene>
<dbReference type="OrthoDB" id="2515437at2759"/>
<comment type="caution">
    <text evidence="2">The sequence shown here is derived from an EMBL/GenBank/DDBJ whole genome shotgun (WGS) entry which is preliminary data.</text>
</comment>
<evidence type="ECO:0000313" key="3">
    <source>
        <dbReference type="Proteomes" id="UP000765509"/>
    </source>
</evidence>
<reference evidence="2" key="1">
    <citation type="submission" date="2021-03" db="EMBL/GenBank/DDBJ databases">
        <title>Draft genome sequence of rust myrtle Austropuccinia psidii MF-1, a brazilian biotype.</title>
        <authorList>
            <person name="Quecine M.C."/>
            <person name="Pachon D.M.R."/>
            <person name="Bonatelli M.L."/>
            <person name="Correr F.H."/>
            <person name="Franceschini L.M."/>
            <person name="Leite T.F."/>
            <person name="Margarido G.R.A."/>
            <person name="Almeida C.A."/>
            <person name="Ferrarezi J.A."/>
            <person name="Labate C.A."/>
        </authorList>
    </citation>
    <scope>NUCLEOTIDE SEQUENCE</scope>
    <source>
        <strain evidence="2">MF-1</strain>
    </source>
</reference>
<name>A0A9Q3BQW1_9BASI</name>
<accession>A0A9Q3BQW1</accession>
<keyword evidence="1" id="KW-0472">Membrane</keyword>
<evidence type="ECO:0000313" key="2">
    <source>
        <dbReference type="EMBL" id="MBW0469759.1"/>
    </source>
</evidence>
<keyword evidence="3" id="KW-1185">Reference proteome</keyword>